<evidence type="ECO:0000313" key="2">
    <source>
        <dbReference type="Proteomes" id="UP001262410"/>
    </source>
</evidence>
<reference evidence="1 2" key="1">
    <citation type="submission" date="2023-07" db="EMBL/GenBank/DDBJ databases">
        <title>Sorghum-associated microbial communities from plants grown in Nebraska, USA.</title>
        <authorList>
            <person name="Schachtman D."/>
        </authorList>
    </citation>
    <scope>NUCLEOTIDE SEQUENCE [LARGE SCALE GENOMIC DNA]</scope>
    <source>
        <strain evidence="1 2">584</strain>
    </source>
</reference>
<keyword evidence="2" id="KW-1185">Reference proteome</keyword>
<accession>A0ABU1K0G2</accession>
<evidence type="ECO:0000313" key="1">
    <source>
        <dbReference type="EMBL" id="MDR6294354.1"/>
    </source>
</evidence>
<dbReference type="EMBL" id="JAVDPW010000018">
    <property type="protein sequence ID" value="MDR6294354.1"/>
    <property type="molecule type" value="Genomic_DNA"/>
</dbReference>
<organism evidence="1 2">
    <name type="scientific">Inquilinus ginsengisoli</name>
    <dbReference type="NCBI Taxonomy" id="363840"/>
    <lineage>
        <taxon>Bacteria</taxon>
        <taxon>Pseudomonadati</taxon>
        <taxon>Pseudomonadota</taxon>
        <taxon>Alphaproteobacteria</taxon>
        <taxon>Rhodospirillales</taxon>
        <taxon>Rhodospirillaceae</taxon>
        <taxon>Inquilinus</taxon>
    </lineage>
</organism>
<dbReference type="InterPro" id="IPR021074">
    <property type="entry name" value="Formate_DH_dsu"/>
</dbReference>
<comment type="caution">
    <text evidence="1">The sequence shown here is derived from an EMBL/GenBank/DDBJ whole genome shotgun (WGS) entry which is preliminary data.</text>
</comment>
<sequence>MSSDKIIRMANQIAIFFASYPQEEAVAGVRKHIKDFWEPRMKEQIRGHVAAKDASLHPLVVEAIETLPR</sequence>
<name>A0ABU1K0G2_9PROT</name>
<dbReference type="EC" id="1.17.1.9" evidence="1"/>
<dbReference type="Proteomes" id="UP001262410">
    <property type="component" value="Unassembled WGS sequence"/>
</dbReference>
<proteinExistence type="predicted"/>
<dbReference type="RefSeq" id="WP_309801826.1">
    <property type="nucleotide sequence ID" value="NZ_JAVDPW010000018.1"/>
</dbReference>
<keyword evidence="1" id="KW-0560">Oxidoreductase</keyword>
<protein>
    <submittedName>
        <fullName evidence="1">Formate dehydrogenase subunit delta</fullName>
        <ecNumber evidence="1">1.17.1.9</ecNumber>
    </submittedName>
</protein>
<gene>
    <name evidence="1" type="ORF">E9232_006908</name>
</gene>
<dbReference type="GO" id="GO:0008863">
    <property type="term" value="F:formate dehydrogenase (NAD+) activity"/>
    <property type="evidence" value="ECO:0007669"/>
    <property type="project" value="UniProtKB-EC"/>
</dbReference>
<dbReference type="Pfam" id="PF11390">
    <property type="entry name" value="FdsD"/>
    <property type="match status" value="1"/>
</dbReference>